<dbReference type="RefSeq" id="WP_192777327.1">
    <property type="nucleotide sequence ID" value="NZ_BAAASY010000002.1"/>
</dbReference>
<evidence type="ECO:0000256" key="2">
    <source>
        <dbReference type="ARBA" id="ARBA00010472"/>
    </source>
</evidence>
<evidence type="ECO:0000256" key="7">
    <source>
        <dbReference type="ARBA" id="ARBA00023157"/>
    </source>
</evidence>
<dbReference type="Proteomes" id="UP000661607">
    <property type="component" value="Unassembled WGS sequence"/>
</dbReference>
<evidence type="ECO:0000313" key="12">
    <source>
        <dbReference type="Proteomes" id="UP000661607"/>
    </source>
</evidence>
<sequence length="121" mass="12561">MTSLKIVALVAAALLSTSAASCPSTSLRVEVTVAEGVPATAELRCGPAGGTHPSAVAACALLDTVNGDLSRHPGERGICTREYRPHTVRLSGTWDGRTVSYVRTYGNRCMMLLATGAVFAL</sequence>
<evidence type="ECO:0000259" key="10">
    <source>
        <dbReference type="Pfam" id="PF00720"/>
    </source>
</evidence>
<comment type="subunit">
    <text evidence="3">Homodimer.</text>
</comment>
<dbReference type="SUPFAM" id="SSF55399">
    <property type="entry name" value="Subtilisin inhibitor"/>
    <property type="match status" value="1"/>
</dbReference>
<gene>
    <name evidence="11" type="ORF">H4W81_005404</name>
</gene>
<dbReference type="InterPro" id="IPR020054">
    <property type="entry name" value="Prot_inh_SSI_I16_CS"/>
</dbReference>
<name>A0ABR9KKU3_9ACTN</name>
<dbReference type="PRINTS" id="PR00294">
    <property type="entry name" value="SSBTLNINHBTR"/>
</dbReference>
<keyword evidence="7" id="KW-1015">Disulfide bond</keyword>
<feature type="chain" id="PRO_5045990532" description="Subtilisin inhibitor domain-containing protein" evidence="9">
    <location>
        <begin position="22"/>
        <end position="121"/>
    </location>
</feature>
<keyword evidence="5 8" id="KW-0646">Protease inhibitor</keyword>
<keyword evidence="12" id="KW-1185">Reference proteome</keyword>
<evidence type="ECO:0000256" key="1">
    <source>
        <dbReference type="ARBA" id="ARBA00004613"/>
    </source>
</evidence>
<evidence type="ECO:0000256" key="5">
    <source>
        <dbReference type="ARBA" id="ARBA00022690"/>
    </source>
</evidence>
<evidence type="ECO:0000256" key="6">
    <source>
        <dbReference type="ARBA" id="ARBA00022900"/>
    </source>
</evidence>
<protein>
    <recommendedName>
        <fullName evidence="10">Subtilisin inhibitor domain-containing protein</fullName>
    </recommendedName>
</protein>
<dbReference type="InterPro" id="IPR023549">
    <property type="entry name" value="Subtilisin_inhibitor"/>
</dbReference>
<keyword evidence="4" id="KW-0964">Secreted</keyword>
<comment type="similarity">
    <text evidence="2 8">Belongs to the protease inhibitor I16 (SSI) family.</text>
</comment>
<dbReference type="InterPro" id="IPR000691">
    <property type="entry name" value="Prot_inh_I16_SSI"/>
</dbReference>
<evidence type="ECO:0000256" key="8">
    <source>
        <dbReference type="RuleBase" id="RU003471"/>
    </source>
</evidence>
<feature type="domain" description="Subtilisin inhibitor" evidence="10">
    <location>
        <begin position="37"/>
        <end position="107"/>
    </location>
</feature>
<reference evidence="11 12" key="1">
    <citation type="submission" date="2020-10" db="EMBL/GenBank/DDBJ databases">
        <title>Sequencing the genomes of 1000 actinobacteria strains.</title>
        <authorList>
            <person name="Klenk H.-P."/>
        </authorList>
    </citation>
    <scope>NUCLEOTIDE SEQUENCE [LARGE SCALE GENOMIC DNA]</scope>
    <source>
        <strain evidence="11 12">DSM 43748</strain>
    </source>
</reference>
<evidence type="ECO:0000256" key="4">
    <source>
        <dbReference type="ARBA" id="ARBA00022525"/>
    </source>
</evidence>
<dbReference type="Gene3D" id="3.30.350.10">
    <property type="entry name" value="Subtilisin inhibitor-like"/>
    <property type="match status" value="1"/>
</dbReference>
<evidence type="ECO:0000313" key="11">
    <source>
        <dbReference type="EMBL" id="MBE1562625.1"/>
    </source>
</evidence>
<dbReference type="EMBL" id="JADBEF010000001">
    <property type="protein sequence ID" value="MBE1562625.1"/>
    <property type="molecule type" value="Genomic_DNA"/>
</dbReference>
<proteinExistence type="inferred from homology"/>
<evidence type="ECO:0000256" key="9">
    <source>
        <dbReference type="SAM" id="SignalP"/>
    </source>
</evidence>
<accession>A0ABR9KKU3</accession>
<comment type="subcellular location">
    <subcellularLocation>
        <location evidence="1">Secreted</location>
    </subcellularLocation>
</comment>
<dbReference type="Pfam" id="PF00720">
    <property type="entry name" value="SSI"/>
    <property type="match status" value="1"/>
</dbReference>
<keyword evidence="6 8" id="KW-0722">Serine protease inhibitor</keyword>
<organism evidence="11 12">
    <name type="scientific">Nonomuraea africana</name>
    <dbReference type="NCBI Taxonomy" id="46171"/>
    <lineage>
        <taxon>Bacteria</taxon>
        <taxon>Bacillati</taxon>
        <taxon>Actinomycetota</taxon>
        <taxon>Actinomycetes</taxon>
        <taxon>Streptosporangiales</taxon>
        <taxon>Streptosporangiaceae</taxon>
        <taxon>Nonomuraea</taxon>
    </lineage>
</organism>
<dbReference type="InterPro" id="IPR036819">
    <property type="entry name" value="Subtilisin_inhibitor-like_sf"/>
</dbReference>
<feature type="signal peptide" evidence="9">
    <location>
        <begin position="1"/>
        <end position="21"/>
    </location>
</feature>
<keyword evidence="9" id="KW-0732">Signal</keyword>
<dbReference type="PROSITE" id="PS00999">
    <property type="entry name" value="SSI"/>
    <property type="match status" value="1"/>
</dbReference>
<dbReference type="PROSITE" id="PS51257">
    <property type="entry name" value="PROKAR_LIPOPROTEIN"/>
    <property type="match status" value="1"/>
</dbReference>
<comment type="caution">
    <text evidence="11">The sequence shown here is derived from an EMBL/GenBank/DDBJ whole genome shotgun (WGS) entry which is preliminary data.</text>
</comment>
<evidence type="ECO:0000256" key="3">
    <source>
        <dbReference type="ARBA" id="ARBA00011738"/>
    </source>
</evidence>